<comment type="similarity">
    <text evidence="2">Belongs to the UreD family.</text>
</comment>
<evidence type="ECO:0000313" key="4">
    <source>
        <dbReference type="EMBL" id="GMA21977.1"/>
    </source>
</evidence>
<dbReference type="EMBL" id="BSUJ01000002">
    <property type="protein sequence ID" value="GMA21977.1"/>
    <property type="molecule type" value="Genomic_DNA"/>
</dbReference>
<comment type="function">
    <text evidence="2">Required for maturation of urease via the functional incorporation of the urease nickel metallocenter.</text>
</comment>
<keyword evidence="5" id="KW-1185">Reference proteome</keyword>
<evidence type="ECO:0000313" key="3">
    <source>
        <dbReference type="EMBL" id="GMA19711.1"/>
    </source>
</evidence>
<sequence>MTTPTETTSIHVTRGAHGPVVRTRSGVVQARLLPVSGEAATVVLVAQGALLLGGDHVRIEVVVGAGCRLVLREVAATVAYDGRGEASSYDAEVTVADDGALDWRAEPLIVADGADVSRTLTVQLQPSSTLRLRETVVLGRHGERGGSARTRLRVRLAGDPVLVEDLDLTATSGDLDPTPLRALPGIAAGARVVDQVLAFGHPEPAETPGLAVLRLADGGWSARWVGPRTHSSPLREHLVT</sequence>
<comment type="subunit">
    <text evidence="2">UreD, UreF and UreG form a complex that acts as a GTP-hydrolysis-dependent molecular chaperone, activating the urease apoprotein by helping to assemble the nickel containing metallocenter of UreC. The UreE protein probably delivers the nickel.</text>
</comment>
<dbReference type="Pfam" id="PF01774">
    <property type="entry name" value="UreD"/>
    <property type="match status" value="1"/>
</dbReference>
<keyword evidence="2" id="KW-0996">Nickel insertion</keyword>
<evidence type="ECO:0000256" key="1">
    <source>
        <dbReference type="ARBA" id="ARBA00023186"/>
    </source>
</evidence>
<accession>A0ABQ6HVH3</accession>
<dbReference type="RefSeq" id="WP_284284475.1">
    <property type="nucleotide sequence ID" value="NZ_BSUJ01000001.1"/>
</dbReference>
<reference evidence="4" key="1">
    <citation type="journal article" date="2014" name="Int. J. Syst. Evol. Microbiol.">
        <title>Complete genome of a new Firmicutes species belonging to the dominant human colonic microbiota ('Ruminococcus bicirculans') reveals two chromosomes and a selective capacity to utilize plant glucans.</title>
        <authorList>
            <consortium name="NISC Comparative Sequencing Program"/>
            <person name="Wegmann U."/>
            <person name="Louis P."/>
            <person name="Goesmann A."/>
            <person name="Henrissat B."/>
            <person name="Duncan S.H."/>
            <person name="Flint H.J."/>
        </authorList>
    </citation>
    <scope>NUCLEOTIDE SEQUENCE</scope>
    <source>
        <strain evidence="4">NBRC 105830</strain>
    </source>
</reference>
<gene>
    <name evidence="2" type="primary">ureD</name>
    <name evidence="3" type="ORF">GCM10025862_17320</name>
    <name evidence="4" type="ORF">GCM10025862_39980</name>
</gene>
<dbReference type="HAMAP" id="MF_01384">
    <property type="entry name" value="UreD"/>
    <property type="match status" value="1"/>
</dbReference>
<proteinExistence type="inferred from homology"/>
<name>A0ABQ6HVH3_9MICO</name>
<comment type="caution">
    <text evidence="4">The sequence shown here is derived from an EMBL/GenBank/DDBJ whole genome shotgun (WGS) entry which is preliminary data.</text>
</comment>
<organism evidence="4 5">
    <name type="scientific">Arsenicicoccus piscis</name>
    <dbReference type="NCBI Taxonomy" id="673954"/>
    <lineage>
        <taxon>Bacteria</taxon>
        <taxon>Bacillati</taxon>
        <taxon>Actinomycetota</taxon>
        <taxon>Actinomycetes</taxon>
        <taxon>Micrococcales</taxon>
        <taxon>Intrasporangiaceae</taxon>
        <taxon>Arsenicicoccus</taxon>
    </lineage>
</organism>
<keyword evidence="2" id="KW-0963">Cytoplasm</keyword>
<keyword evidence="1 2" id="KW-0143">Chaperone</keyword>
<reference evidence="5" key="2">
    <citation type="journal article" date="2019" name="Int. J. Syst. Evol. Microbiol.">
        <title>The Global Catalogue of Microorganisms (GCM) 10K type strain sequencing project: providing services to taxonomists for standard genome sequencing and annotation.</title>
        <authorList>
            <consortium name="The Broad Institute Genomics Platform"/>
            <consortium name="The Broad Institute Genome Sequencing Center for Infectious Disease"/>
            <person name="Wu L."/>
            <person name="Ma J."/>
        </authorList>
    </citation>
    <scope>NUCLEOTIDE SEQUENCE [LARGE SCALE GENOMIC DNA]</scope>
    <source>
        <strain evidence="5">NBRC 105830</strain>
    </source>
</reference>
<evidence type="ECO:0000313" key="5">
    <source>
        <dbReference type="Proteomes" id="UP001157109"/>
    </source>
</evidence>
<dbReference type="EMBL" id="BSUJ01000001">
    <property type="protein sequence ID" value="GMA19711.1"/>
    <property type="molecule type" value="Genomic_DNA"/>
</dbReference>
<comment type="subcellular location">
    <subcellularLocation>
        <location evidence="2">Cytoplasm</location>
    </subcellularLocation>
</comment>
<evidence type="ECO:0000256" key="2">
    <source>
        <dbReference type="HAMAP-Rule" id="MF_01384"/>
    </source>
</evidence>
<dbReference type="InterPro" id="IPR002669">
    <property type="entry name" value="UreD"/>
</dbReference>
<reference evidence="4" key="3">
    <citation type="submission" date="2023-02" db="EMBL/GenBank/DDBJ databases">
        <authorList>
            <person name="Sun Q."/>
            <person name="Mori K."/>
        </authorList>
    </citation>
    <scope>NUCLEOTIDE SEQUENCE</scope>
    <source>
        <strain evidence="4">NBRC 105830</strain>
    </source>
</reference>
<protein>
    <recommendedName>
        <fullName evidence="2">Urease accessory protein UreD</fullName>
    </recommendedName>
</protein>
<dbReference type="Proteomes" id="UP001157109">
    <property type="component" value="Unassembled WGS sequence"/>
</dbReference>